<dbReference type="RefSeq" id="WP_133591409.1">
    <property type="nucleotide sequence ID" value="NZ_CP037953.1"/>
</dbReference>
<dbReference type="EMBL" id="SNYM01000011">
    <property type="protein sequence ID" value="TDQ47173.1"/>
    <property type="molecule type" value="Genomic_DNA"/>
</dbReference>
<organism evidence="4 5">
    <name type="scientific">Permianibacter aggregans</name>
    <dbReference type="NCBI Taxonomy" id="1510150"/>
    <lineage>
        <taxon>Bacteria</taxon>
        <taxon>Pseudomonadati</taxon>
        <taxon>Pseudomonadota</taxon>
        <taxon>Gammaproteobacteria</taxon>
        <taxon>Pseudomonadales</taxon>
        <taxon>Pseudomonadaceae</taxon>
        <taxon>Permianibacter</taxon>
    </lineage>
</organism>
<gene>
    <name evidence="4" type="ORF">EV696_111101</name>
</gene>
<dbReference type="InterPro" id="IPR031778">
    <property type="entry name" value="Sortilin_N"/>
</dbReference>
<keyword evidence="2" id="KW-0732">Signal</keyword>
<dbReference type="Gene3D" id="2.130.10.10">
    <property type="entry name" value="YVTN repeat-like/Quinoprotein amine dehydrogenase"/>
    <property type="match status" value="5"/>
</dbReference>
<dbReference type="SUPFAM" id="SSF110296">
    <property type="entry name" value="Oligoxyloglucan reducing end-specific cellobiohydrolase"/>
    <property type="match status" value="2"/>
</dbReference>
<dbReference type="GO" id="GO:0010411">
    <property type="term" value="P:xyloglucan metabolic process"/>
    <property type="evidence" value="ECO:0007669"/>
    <property type="project" value="TreeGrafter"/>
</dbReference>
<dbReference type="PANTHER" id="PTHR43739:SF5">
    <property type="entry name" value="EXO-ALPHA-SIALIDASE"/>
    <property type="match status" value="1"/>
</dbReference>
<feature type="chain" id="PRO_5020372382" evidence="2">
    <location>
        <begin position="25"/>
        <end position="1095"/>
    </location>
</feature>
<dbReference type="InterPro" id="IPR015943">
    <property type="entry name" value="WD40/YVTN_repeat-like_dom_sf"/>
</dbReference>
<dbReference type="AlphaFoldDB" id="A0A4R6UNU8"/>
<proteinExistence type="predicted"/>
<evidence type="ECO:0000313" key="5">
    <source>
        <dbReference type="Proteomes" id="UP000295375"/>
    </source>
</evidence>
<evidence type="ECO:0000313" key="4">
    <source>
        <dbReference type="EMBL" id="TDQ47173.1"/>
    </source>
</evidence>
<dbReference type="Pfam" id="PF15902">
    <property type="entry name" value="Sortilin-Vps10"/>
    <property type="match status" value="1"/>
</dbReference>
<evidence type="ECO:0000256" key="1">
    <source>
        <dbReference type="ARBA" id="ARBA00022737"/>
    </source>
</evidence>
<dbReference type="Proteomes" id="UP000295375">
    <property type="component" value="Unassembled WGS sequence"/>
</dbReference>
<evidence type="ECO:0000256" key="2">
    <source>
        <dbReference type="SAM" id="SignalP"/>
    </source>
</evidence>
<feature type="signal peptide" evidence="2">
    <location>
        <begin position="1"/>
        <end position="24"/>
    </location>
</feature>
<accession>A0A4R6UNU8</accession>
<keyword evidence="1" id="KW-0677">Repeat</keyword>
<dbReference type="InterPro" id="IPR052025">
    <property type="entry name" value="Xyloglucanase_GH74"/>
</dbReference>
<protein>
    <submittedName>
        <fullName evidence="4">Photosystem II stability/assembly factor-like uncharacterized protein</fullName>
    </submittedName>
</protein>
<dbReference type="CDD" id="cd15482">
    <property type="entry name" value="Sialidase_non-viral"/>
    <property type="match status" value="1"/>
</dbReference>
<comment type="caution">
    <text evidence="4">The sequence shown here is derived from an EMBL/GenBank/DDBJ whole genome shotgun (WGS) entry which is preliminary data.</text>
</comment>
<sequence length="1095" mass="122205">MPRTTHKLLTLLFTALLPLTVAQAAEEKDPAKEAAALYQGMAWRGIGPAFMSGRIADIAIDAQNENRWFVAVGSGGVWRTENNGVTWKPVFDNENSYSIGAVTIDPNNPHTIWVGTGENVGGRHVGFGDGVYRSVDGGESWKNLGLKNSGHISKILVHPKDSNIVWVAAQGPLWSKGGERGLFKTTDGGKNWKQVLGDKEWVGVTDIAIDPRDPDRLYAATWQRHRNVAAYIGSGPGSGLHRSQDGGETWEKLSKGLPEQQMGKIGLAMSPQQPDVLYAAIELERRTGAVYRSTDRGSSWEKRSDTVAGATGPHYYQELYASPHAFDRIYLADARMQVSDDGGKTFRRINEKLKHPDNHALAFKKSDPNYLLIGTDGGLYESFDLEKHWRFIPNLPVTQYYKVAVDDAKPFYNVFGGTQDNGTHGGPSRTLHPHGISNDDWSMILFADGHQPATEPGNPDIVYGEFQRGHLFRIDRKSGEVMLIQPQAKIGEPAERYNWDAPILVSSHDPKRIYFASQRVWRSDNRGDQWVAISGDLTKNQERLALPIMGSTQSWDSSWDLLAMSTYNTITSLAESPKQEGLLYAGTDDGRIQVTEDGGKNWRKIDVSALPGVPDTAFVNDIKADLFDADTVYVALDNHKFGDFKPYLLKSSNRGKSWTSISNNLPDRHLVWRIVQDHVKQELLFAATEFGVFFSVNAGKQWTELNGGAPTIAFRDLAIQRRENDLVAASFGRGFFVLDDYRALREINENLLKSEAHLFTPREALWYIPKAKYDFDDKPGFQGSSFYTAPNPPDGALFRYYLKEEFKTAKAARQEQEKTAREKKQAIGFPGWPAVEQEALETEPQLVLTIRHPEGEVVRRVQAKNKKGLQTINWDMRYAPMDVLGLQKKAAMDDSPTPGMLAAPGSYQASLSIEQNGKVRQLGAPVTFRITPLNNNALPGAQPEDVVKFYQRVRMAQRTISANMTALSSQQERFDGIREALQHSQREPGALDQEWAQISRQFDELVSQWSGSEVRNQIGEQGIVTVSDQLGTLMMATMFSTYGPTPMHIGVMNDVEQRLAVLQPQTKTMLEQTLPAFEKKLLEAKAPWVKGQELP</sequence>
<name>A0A4R6UNU8_9GAMM</name>
<dbReference type="OrthoDB" id="9813892at2"/>
<keyword evidence="5" id="KW-1185">Reference proteome</keyword>
<dbReference type="PANTHER" id="PTHR43739">
    <property type="entry name" value="XYLOGLUCANASE (EUROFUNG)"/>
    <property type="match status" value="1"/>
</dbReference>
<evidence type="ECO:0000259" key="3">
    <source>
        <dbReference type="Pfam" id="PF15902"/>
    </source>
</evidence>
<feature type="domain" description="Sortilin N-terminal" evidence="3">
    <location>
        <begin position="131"/>
        <end position="257"/>
    </location>
</feature>
<reference evidence="4 5" key="1">
    <citation type="submission" date="2019-03" db="EMBL/GenBank/DDBJ databases">
        <title>Genomic Encyclopedia of Type Strains, Phase IV (KMG-IV): sequencing the most valuable type-strain genomes for metagenomic binning, comparative biology and taxonomic classification.</title>
        <authorList>
            <person name="Goeker M."/>
        </authorList>
    </citation>
    <scope>NUCLEOTIDE SEQUENCE [LARGE SCALE GENOMIC DNA]</scope>
    <source>
        <strain evidence="4 5">DSM 103792</strain>
    </source>
</reference>